<keyword evidence="3" id="KW-1185">Reference proteome</keyword>
<feature type="transmembrane region" description="Helical" evidence="1">
    <location>
        <begin position="99"/>
        <end position="117"/>
    </location>
</feature>
<dbReference type="AlphaFoldDB" id="A0A1L9BGX1"/>
<accession>A0A1L9BGX1</accession>
<feature type="transmembrane region" description="Helical" evidence="1">
    <location>
        <begin position="71"/>
        <end position="92"/>
    </location>
</feature>
<protein>
    <recommendedName>
        <fullName evidence="4">Glycosyltransferase RgtA/B/C/D-like domain-containing protein</fullName>
    </recommendedName>
</protein>
<name>A0A1L9BGX1_9BACT</name>
<keyword evidence="1" id="KW-1133">Transmembrane helix</keyword>
<feature type="transmembrane region" description="Helical" evidence="1">
    <location>
        <begin position="314"/>
        <end position="331"/>
    </location>
</feature>
<feature type="transmembrane region" description="Helical" evidence="1">
    <location>
        <begin position="195"/>
        <end position="212"/>
    </location>
</feature>
<gene>
    <name evidence="2" type="ORF">BON30_11525</name>
</gene>
<feature type="transmembrane region" description="Helical" evidence="1">
    <location>
        <begin position="343"/>
        <end position="365"/>
    </location>
</feature>
<reference evidence="2 3" key="2">
    <citation type="submission" date="2016-12" db="EMBL/GenBank/DDBJ databases">
        <title>Draft Genome Sequence of Cystobacter ferrugineus Strain Cbfe23.</title>
        <authorList>
            <person name="Akbar S."/>
            <person name="Dowd S.E."/>
            <person name="Stevens D.C."/>
        </authorList>
    </citation>
    <scope>NUCLEOTIDE SEQUENCE [LARGE SCALE GENOMIC DNA]</scope>
    <source>
        <strain evidence="2 3">Cbfe23</strain>
    </source>
</reference>
<sequence>MDAGCLALLLVTSWKLLHGLEHGVDLAMWDEADYLRRGLTLSWSHLPAAEWGPLYSLWYTALSRLWPEPVALHYANLQVLCVLTTVGAYVFMRRMGARPLLALLGAAVYLLSAAPHVPPRPTLLALLVLEAALVVASFLESKEEFWAVIATGLLVASFARPEFFLAFLLASALFLGWLVRGAVRERHTWRGRTGAVATGFTLGVVLLLQGLGNPFGDTKNRRFYAFCQHFAYQHVRHNPSPVDPWNQCPRVIRSVFGEVDSVGAALRANPKAFLWHVGTNVKAFADASLSLFAQGPGGLSATRGPWDLARVERVLLLAALGALGLGLLWRWRRWRSTLAEPRLQRMLWVLAVVEVPTVLSSLLLMPRAHYLIIQGVFVLALLMLLGSQVGVAAVPRRVQGAVGGLLTLGLALLTPNLAERLSTETGGAPARQVHLQRVRAIEALGLVERLPPGEQLPLLEAEGGYDAYLGPRSYYPVLHYTPGVTFDALLREHKVAAILLTDALRRYPRFRDDPLFRSFLANPEDFGFTLFPLAARGEALALLSPEHVEPSRTGLGRR</sequence>
<dbReference type="EMBL" id="MPIN01000002">
    <property type="protein sequence ID" value="OJH41475.1"/>
    <property type="molecule type" value="Genomic_DNA"/>
</dbReference>
<proteinExistence type="predicted"/>
<evidence type="ECO:0008006" key="4">
    <source>
        <dbReference type="Google" id="ProtNLM"/>
    </source>
</evidence>
<dbReference type="Proteomes" id="UP000182229">
    <property type="component" value="Unassembled WGS sequence"/>
</dbReference>
<evidence type="ECO:0000256" key="1">
    <source>
        <dbReference type="SAM" id="Phobius"/>
    </source>
</evidence>
<keyword evidence="1" id="KW-0472">Membrane</keyword>
<keyword evidence="1" id="KW-0812">Transmembrane</keyword>
<feature type="transmembrane region" description="Helical" evidence="1">
    <location>
        <begin position="371"/>
        <end position="394"/>
    </location>
</feature>
<reference evidence="3" key="1">
    <citation type="submission" date="2016-11" db="EMBL/GenBank/DDBJ databases">
        <authorList>
            <person name="Shukria A."/>
            <person name="Stevens D.C."/>
        </authorList>
    </citation>
    <scope>NUCLEOTIDE SEQUENCE [LARGE SCALE GENOMIC DNA]</scope>
    <source>
        <strain evidence="3">Cbfe23</strain>
    </source>
</reference>
<evidence type="ECO:0000313" key="3">
    <source>
        <dbReference type="Proteomes" id="UP000182229"/>
    </source>
</evidence>
<evidence type="ECO:0000313" key="2">
    <source>
        <dbReference type="EMBL" id="OJH41475.1"/>
    </source>
</evidence>
<organism evidence="2 3">
    <name type="scientific">Cystobacter ferrugineus</name>
    <dbReference type="NCBI Taxonomy" id="83449"/>
    <lineage>
        <taxon>Bacteria</taxon>
        <taxon>Pseudomonadati</taxon>
        <taxon>Myxococcota</taxon>
        <taxon>Myxococcia</taxon>
        <taxon>Myxococcales</taxon>
        <taxon>Cystobacterineae</taxon>
        <taxon>Archangiaceae</taxon>
        <taxon>Cystobacter</taxon>
    </lineage>
</organism>
<comment type="caution">
    <text evidence="2">The sequence shown here is derived from an EMBL/GenBank/DDBJ whole genome shotgun (WGS) entry which is preliminary data.</text>
</comment>
<feature type="transmembrane region" description="Helical" evidence="1">
    <location>
        <begin position="165"/>
        <end position="183"/>
    </location>
</feature>